<gene>
    <name evidence="1" type="ORF">EJF14_30703</name>
</gene>
<name>A0ACD0WJU2_CLALS</name>
<evidence type="ECO:0000313" key="2">
    <source>
        <dbReference type="Proteomes" id="UP000326582"/>
    </source>
</evidence>
<dbReference type="Proteomes" id="UP000326582">
    <property type="component" value="Chromosome 3"/>
</dbReference>
<organism evidence="1 2">
    <name type="scientific">Clavispora lusitaniae</name>
    <name type="common">Candida lusitaniae</name>
    <dbReference type="NCBI Taxonomy" id="36911"/>
    <lineage>
        <taxon>Eukaryota</taxon>
        <taxon>Fungi</taxon>
        <taxon>Dikarya</taxon>
        <taxon>Ascomycota</taxon>
        <taxon>Saccharomycotina</taxon>
        <taxon>Pichiomycetes</taxon>
        <taxon>Metschnikowiaceae</taxon>
        <taxon>Clavispora</taxon>
    </lineage>
</organism>
<accession>A0ACD0WJU2</accession>
<keyword evidence="2" id="KW-1185">Reference proteome</keyword>
<sequence>MYNSSWEHKSLSCFPSLWQPPVVQIGDSSDHPKPTQMKSSTRLPSISEMLAGINNYSTPSHWPITPIHKNSNQPRSFEGINFASSQFQVHQPQTSISPRSHQYVSLDAKRILTYGNSSSFHQGEIQVASPPYSPHFKVNKKRGRKKKASAVCKQCLSTQTPEWRCGPNGSRTLCNACGLYYSKLKKKFGSKEAGQIFGYKKRHNQVHVRVVPTSQEKHMFCNSR</sequence>
<protein>
    <submittedName>
        <fullName evidence="1">Uncharacterized protein</fullName>
    </submittedName>
</protein>
<evidence type="ECO:0000313" key="1">
    <source>
        <dbReference type="EMBL" id="QFZ27720.1"/>
    </source>
</evidence>
<proteinExistence type="predicted"/>
<dbReference type="EMBL" id="CP038486">
    <property type="protein sequence ID" value="QFZ27720.1"/>
    <property type="molecule type" value="Genomic_DNA"/>
</dbReference>
<reference evidence="2" key="1">
    <citation type="journal article" date="2019" name="MBio">
        <title>Comparative genomics for the elucidation of multidrug resistance (MDR) in Candida lusitaniae.</title>
        <authorList>
            <person name="Kannan A."/>
            <person name="Asner S.A."/>
            <person name="Trachsel E."/>
            <person name="Kelly S."/>
            <person name="Parker J."/>
            <person name="Sanglard D."/>
        </authorList>
    </citation>
    <scope>NUCLEOTIDE SEQUENCE [LARGE SCALE GENOMIC DNA]</scope>
    <source>
        <strain evidence="2">P1</strain>
    </source>
</reference>